<feature type="region of interest" description="Disordered" evidence="7">
    <location>
        <begin position="1"/>
        <end position="26"/>
    </location>
</feature>
<evidence type="ECO:0000256" key="8">
    <source>
        <dbReference type="SAM" id="Phobius"/>
    </source>
</evidence>
<feature type="transmembrane region" description="Helical" evidence="8">
    <location>
        <begin position="341"/>
        <end position="359"/>
    </location>
</feature>
<reference evidence="10" key="1">
    <citation type="journal article" date="2014" name="FEMS Microbiol. Lett.">
        <title>Draft Genomic DNA Sequence of the Facultatively Methylotrophic Bacterium Acidomonas methanolica type strain MB58.</title>
        <authorList>
            <person name="Higashiura N."/>
            <person name="Hadano H."/>
            <person name="Hirakawa H."/>
            <person name="Matsutani M."/>
            <person name="Takabe S."/>
            <person name="Matsushita K."/>
            <person name="Azuma Y."/>
        </authorList>
    </citation>
    <scope>NUCLEOTIDE SEQUENCE [LARGE SCALE GENOMIC DNA]</scope>
    <source>
        <strain evidence="10">MB58</strain>
    </source>
</reference>
<keyword evidence="2" id="KW-0813">Transport</keyword>
<accession>A0A023D7R3</accession>
<dbReference type="GO" id="GO:0005886">
    <property type="term" value="C:plasma membrane"/>
    <property type="evidence" value="ECO:0007669"/>
    <property type="project" value="UniProtKB-SubCell"/>
</dbReference>
<evidence type="ECO:0000256" key="1">
    <source>
        <dbReference type="ARBA" id="ARBA00004429"/>
    </source>
</evidence>
<feature type="transmembrane region" description="Helical" evidence="8">
    <location>
        <begin position="306"/>
        <end position="329"/>
    </location>
</feature>
<keyword evidence="3" id="KW-1003">Cell membrane</keyword>
<dbReference type="Pfam" id="PF01554">
    <property type="entry name" value="MatE"/>
    <property type="match status" value="2"/>
</dbReference>
<protein>
    <submittedName>
        <fullName evidence="9">Na+ driven multidrug/antimicrobial extrusion protein MatE</fullName>
    </submittedName>
</protein>
<dbReference type="InterPro" id="IPR048279">
    <property type="entry name" value="MdtK-like"/>
</dbReference>
<proteinExistence type="predicted"/>
<feature type="transmembrane region" description="Helical" evidence="8">
    <location>
        <begin position="441"/>
        <end position="463"/>
    </location>
</feature>
<dbReference type="PANTHER" id="PTHR43549">
    <property type="entry name" value="MULTIDRUG RESISTANCE PROTEIN YPNP-RELATED"/>
    <property type="match status" value="1"/>
</dbReference>
<evidence type="ECO:0000256" key="5">
    <source>
        <dbReference type="ARBA" id="ARBA00022989"/>
    </source>
</evidence>
<dbReference type="PIRSF" id="PIRSF006603">
    <property type="entry name" value="DinF"/>
    <property type="match status" value="1"/>
</dbReference>
<comment type="caution">
    <text evidence="9">The sequence shown here is derived from an EMBL/GenBank/DDBJ whole genome shotgun (WGS) entry which is preliminary data.</text>
</comment>
<keyword evidence="5 8" id="KW-1133">Transmembrane helix</keyword>
<feature type="transmembrane region" description="Helical" evidence="8">
    <location>
        <begin position="45"/>
        <end position="70"/>
    </location>
</feature>
<evidence type="ECO:0000313" key="10">
    <source>
        <dbReference type="Proteomes" id="UP000019760"/>
    </source>
</evidence>
<reference evidence="9 10" key="2">
    <citation type="journal article" date="2014" name="FEMS Microbiol. Lett.">
        <title>Draft genomic DNA sequence of the facultatively methylotrophic bacterium Acidomonas methanolica type strain MB58.</title>
        <authorList>
            <person name="Higashiura N."/>
            <person name="Hadano H."/>
            <person name="Hirakawa H."/>
            <person name="Matsutani M."/>
            <person name="Takabe S."/>
            <person name="Matsushita K."/>
            <person name="Azuma Y."/>
        </authorList>
    </citation>
    <scope>NUCLEOTIDE SEQUENCE [LARGE SCALE GENOMIC DNA]</scope>
    <source>
        <strain evidence="9 10">MB58</strain>
    </source>
</reference>
<dbReference type="AlphaFoldDB" id="A0A023D7R3"/>
<dbReference type="InterPro" id="IPR002528">
    <property type="entry name" value="MATE_fam"/>
</dbReference>
<evidence type="ECO:0000256" key="6">
    <source>
        <dbReference type="ARBA" id="ARBA00023136"/>
    </source>
</evidence>
<dbReference type="PANTHER" id="PTHR43549:SF3">
    <property type="entry name" value="MULTIDRUG RESISTANCE PROTEIN YPNP-RELATED"/>
    <property type="match status" value="1"/>
</dbReference>
<dbReference type="GO" id="GO:0042910">
    <property type="term" value="F:xenobiotic transmembrane transporter activity"/>
    <property type="evidence" value="ECO:0007669"/>
    <property type="project" value="InterPro"/>
</dbReference>
<comment type="subcellular location">
    <subcellularLocation>
        <location evidence="1">Cell inner membrane</location>
        <topology evidence="1">Multi-pass membrane protein</topology>
    </subcellularLocation>
</comment>
<feature type="transmembrane region" description="Helical" evidence="8">
    <location>
        <begin position="379"/>
        <end position="404"/>
    </location>
</feature>
<feature type="transmembrane region" description="Helical" evidence="8">
    <location>
        <begin position="224"/>
        <end position="243"/>
    </location>
</feature>
<dbReference type="InterPro" id="IPR052031">
    <property type="entry name" value="Membrane_Transporter-Flippase"/>
</dbReference>
<evidence type="ECO:0000256" key="3">
    <source>
        <dbReference type="ARBA" id="ARBA00022475"/>
    </source>
</evidence>
<organism evidence="9 10">
    <name type="scientific">Acidomonas methanolica NBRC 104435</name>
    <dbReference type="NCBI Taxonomy" id="1231351"/>
    <lineage>
        <taxon>Bacteria</taxon>
        <taxon>Pseudomonadati</taxon>
        <taxon>Pseudomonadota</taxon>
        <taxon>Alphaproteobacteria</taxon>
        <taxon>Acetobacterales</taxon>
        <taxon>Acetobacteraceae</taxon>
        <taxon>Acidomonas</taxon>
    </lineage>
</organism>
<dbReference type="Proteomes" id="UP000019760">
    <property type="component" value="Unassembled WGS sequence"/>
</dbReference>
<keyword evidence="4 8" id="KW-0812">Transmembrane</keyword>
<dbReference type="EMBL" id="BAND01000108">
    <property type="protein sequence ID" value="GAJ30168.1"/>
    <property type="molecule type" value="Genomic_DNA"/>
</dbReference>
<keyword evidence="10" id="KW-1185">Reference proteome</keyword>
<feature type="transmembrane region" description="Helical" evidence="8">
    <location>
        <begin position="123"/>
        <end position="145"/>
    </location>
</feature>
<evidence type="ECO:0000256" key="7">
    <source>
        <dbReference type="SAM" id="MobiDB-lite"/>
    </source>
</evidence>
<feature type="transmembrane region" description="Helical" evidence="8">
    <location>
        <begin position="198"/>
        <end position="218"/>
    </location>
</feature>
<keyword evidence="6 8" id="KW-0472">Membrane</keyword>
<name>A0A023D7R3_ACIMT</name>
<evidence type="ECO:0000313" key="9">
    <source>
        <dbReference type="EMBL" id="GAJ30168.1"/>
    </source>
</evidence>
<evidence type="ECO:0000256" key="2">
    <source>
        <dbReference type="ARBA" id="ARBA00022448"/>
    </source>
</evidence>
<feature type="transmembrane region" description="Helical" evidence="8">
    <location>
        <begin position="90"/>
        <end position="111"/>
    </location>
</feature>
<sequence length="466" mass="48839">MDSPNPMPSERETEDGASESAPPPVYNPAATRPVRFVTGNIMRHVVVMAGTGAIGLMAVFAVDLLNFYYISRLHDPALTAGIGFAAAVSYVQIAVSIGLSIGLGAVTGRLLGAGKPMRARRLASAFLLVMIAGTAVLGSATALLASWLLDLIGASGEAKMQAANFLHIVAPSLPLICFGMAQSSLLRAVGDARRSMQVTLAGAGISAVLDPILIFILHLGLTGAAISTLCARSVVLVVGFASLRRHHMLEWPRLFAVRPAVARIGKVALPAMATNLATPVGGVFVTHFMAKFGLEAISGQAAIDRIVPVAFAMVFALTGSVGPIMSQNLGAGKKGRVQETLGAALLLTALCVLVTWVLLALFHGEVIRLFGLYGVGAELARLFCCWLVGSYFFVGLLFVANTAFNNLGYPLYSTGFNWGRATLGTIPFCWIGAHFGPIGILYGQCAGVLIFGSAAVLTAFRVIRRL</sequence>
<dbReference type="GO" id="GO:0015297">
    <property type="term" value="F:antiporter activity"/>
    <property type="evidence" value="ECO:0007669"/>
    <property type="project" value="InterPro"/>
</dbReference>
<gene>
    <name evidence="9" type="ORF">Amme_109_012</name>
</gene>
<evidence type="ECO:0000256" key="4">
    <source>
        <dbReference type="ARBA" id="ARBA00022692"/>
    </source>
</evidence>
<feature type="transmembrane region" description="Helical" evidence="8">
    <location>
        <begin position="165"/>
        <end position="186"/>
    </location>
</feature>